<evidence type="ECO:0000313" key="1">
    <source>
        <dbReference type="EMBL" id="NKE58349.1"/>
    </source>
</evidence>
<evidence type="ECO:0008006" key="3">
    <source>
        <dbReference type="Google" id="ProtNLM"/>
    </source>
</evidence>
<name>A0ABX1FH94_9PSEU</name>
<gene>
    <name evidence="1" type="ORF">FXN61_16565</name>
</gene>
<proteinExistence type="predicted"/>
<reference evidence="1 2" key="1">
    <citation type="submission" date="2019-08" db="EMBL/GenBank/DDBJ databases">
        <title>Lentzea from Indian Himalayas.</title>
        <authorList>
            <person name="Mandal S."/>
            <person name="Mallick Gupta A."/>
            <person name="Maiti P.K."/>
            <person name="Sarkar J."/>
            <person name="Mandal S."/>
        </authorList>
    </citation>
    <scope>NUCLEOTIDE SEQUENCE [LARGE SCALE GENOMIC DNA]</scope>
    <source>
        <strain evidence="1 2">PSKA42</strain>
    </source>
</reference>
<accession>A0ABX1FH94</accession>
<dbReference type="EMBL" id="VSRL01000052">
    <property type="protein sequence ID" value="NKE58349.1"/>
    <property type="molecule type" value="Genomic_DNA"/>
</dbReference>
<dbReference type="Proteomes" id="UP001515943">
    <property type="component" value="Unassembled WGS sequence"/>
</dbReference>
<comment type="caution">
    <text evidence="1">The sequence shown here is derived from an EMBL/GenBank/DDBJ whole genome shotgun (WGS) entry which is preliminary data.</text>
</comment>
<sequence length="135" mass="14573">MGAKRSATVARAFGSEVKQRFRFLVDQEGFLGPEEHDGEIAYHAPNLVIRVALDQRDRYVLTLVNGEVDGFTARAELSCLYIGAGLGPVQDVVWSAGTLHAMVKALDSQAAAVRKILPVLKGEGAGKLLRECHGK</sequence>
<organism evidence="1 2">
    <name type="scientific">Lentzea indica</name>
    <dbReference type="NCBI Taxonomy" id="2604800"/>
    <lineage>
        <taxon>Bacteria</taxon>
        <taxon>Bacillati</taxon>
        <taxon>Actinomycetota</taxon>
        <taxon>Actinomycetes</taxon>
        <taxon>Pseudonocardiales</taxon>
        <taxon>Pseudonocardiaceae</taxon>
        <taxon>Lentzea</taxon>
    </lineage>
</organism>
<keyword evidence="2" id="KW-1185">Reference proteome</keyword>
<protein>
    <recommendedName>
        <fullName evidence="3">SCP2 domain-containing protein</fullName>
    </recommendedName>
</protein>
<evidence type="ECO:0000313" key="2">
    <source>
        <dbReference type="Proteomes" id="UP001515943"/>
    </source>
</evidence>
<dbReference type="RefSeq" id="WP_167974988.1">
    <property type="nucleotide sequence ID" value="NZ_VSRL01000052.1"/>
</dbReference>